<protein>
    <submittedName>
        <fullName evidence="1">Uncharacterized protein</fullName>
    </submittedName>
</protein>
<proteinExistence type="predicted"/>
<dbReference type="Proteomes" id="UP000016567">
    <property type="component" value="Unassembled WGS sequence"/>
</dbReference>
<dbReference type="eggNOG" id="ENOG5031N9H">
    <property type="taxonomic scope" value="Bacteria"/>
</dbReference>
<dbReference type="AlphaFoldDB" id="U3APU0"/>
<evidence type="ECO:0000313" key="1">
    <source>
        <dbReference type="EMBL" id="GAD75292.1"/>
    </source>
</evidence>
<evidence type="ECO:0000313" key="2">
    <source>
        <dbReference type="Proteomes" id="UP000016567"/>
    </source>
</evidence>
<name>U3APU0_9VIBR</name>
<dbReference type="STRING" id="1219077.VAZ01S_023_00590"/>
<reference evidence="1 2" key="1">
    <citation type="submission" date="2013-09" db="EMBL/GenBank/DDBJ databases">
        <title>Whole genome shotgun sequence of Vibrio azureus NBRC 104587.</title>
        <authorList>
            <person name="Isaki S."/>
            <person name="Hosoyama A."/>
            <person name="Numata M."/>
            <person name="Hashimoto M."/>
            <person name="Hosoyama Y."/>
            <person name="Tsuchikane K."/>
            <person name="Noguchi M."/>
            <person name="Hirakata S."/>
            <person name="Ichikawa N."/>
            <person name="Ohji S."/>
            <person name="Yamazoe A."/>
            <person name="Fujita N."/>
        </authorList>
    </citation>
    <scope>NUCLEOTIDE SEQUENCE [LARGE SCALE GENOMIC DNA]</scope>
    <source>
        <strain evidence="1 2">NBRC 104587</strain>
    </source>
</reference>
<sequence>MSLKTLSILLSTVSLTACVNAPKQDYIHLPYDNAHSEAYNIAKQTSLSKDYWYGSTIKSPLKDFTPAEIESAETSLREYRGGNVSLGNGLLSIATGDLTGIITVAGGSVANLAQSGHTPSNQIRLLVELPKSEYASNLEAEKFIVTSMKQAGNHVLSQYGQVTQISPKPESAYDAFWVEKSGKSAPFSLVNRKESKLNGEFIAEAATSIDGKNEVQLTYGIIGDSGVAGSKVIVKPPMPFVYSVEVSPIDTVEFYKEYSAQLPEGFYIYVPSFPKTSWNGKTYVDNSVIVPSIFTQGQQYQFIKP</sequence>
<dbReference type="OrthoDB" id="5906764at2"/>
<keyword evidence="2" id="KW-1185">Reference proteome</keyword>
<comment type="caution">
    <text evidence="1">The sequence shown here is derived from an EMBL/GenBank/DDBJ whole genome shotgun (WGS) entry which is preliminary data.</text>
</comment>
<accession>U3APU0</accession>
<dbReference type="PROSITE" id="PS51257">
    <property type="entry name" value="PROKAR_LIPOPROTEIN"/>
    <property type="match status" value="1"/>
</dbReference>
<dbReference type="EMBL" id="BATL01000023">
    <property type="protein sequence ID" value="GAD75292.1"/>
    <property type="molecule type" value="Genomic_DNA"/>
</dbReference>
<organism evidence="1 2">
    <name type="scientific">Vibrio azureus NBRC 104587</name>
    <dbReference type="NCBI Taxonomy" id="1219077"/>
    <lineage>
        <taxon>Bacteria</taxon>
        <taxon>Pseudomonadati</taxon>
        <taxon>Pseudomonadota</taxon>
        <taxon>Gammaproteobacteria</taxon>
        <taxon>Vibrionales</taxon>
        <taxon>Vibrionaceae</taxon>
        <taxon>Vibrio</taxon>
    </lineage>
</organism>
<gene>
    <name evidence="1" type="ORF">VAZ01S_023_00590</name>
</gene>
<dbReference type="RefSeq" id="WP_021709051.1">
    <property type="nucleotide sequence ID" value="NZ_BAOB01000002.1"/>
</dbReference>